<protein>
    <submittedName>
        <fullName evidence="4">Uncharacterized protein</fullName>
    </submittedName>
</protein>
<dbReference type="AlphaFoldDB" id="J4G0E7"/>
<evidence type="ECO:0000256" key="3">
    <source>
        <dbReference type="SAM" id="MobiDB-lite"/>
    </source>
</evidence>
<dbReference type="Gene3D" id="3.80.10.10">
    <property type="entry name" value="Ribonuclease Inhibitor"/>
    <property type="match status" value="1"/>
</dbReference>
<dbReference type="Pfam" id="PF12799">
    <property type="entry name" value="LRR_4"/>
    <property type="match status" value="1"/>
</dbReference>
<dbReference type="PANTHER" id="PTHR48051">
    <property type="match status" value="1"/>
</dbReference>
<name>J4G0E7_9APHY</name>
<feature type="region of interest" description="Disordered" evidence="3">
    <location>
        <begin position="499"/>
        <end position="545"/>
    </location>
</feature>
<keyword evidence="2" id="KW-0677">Repeat</keyword>
<dbReference type="OrthoDB" id="660555at2759"/>
<feature type="compositionally biased region" description="Polar residues" evidence="3">
    <location>
        <begin position="193"/>
        <end position="211"/>
    </location>
</feature>
<dbReference type="SMART" id="SM00369">
    <property type="entry name" value="LRR_TYP"/>
    <property type="match status" value="2"/>
</dbReference>
<feature type="compositionally biased region" description="Basic and acidic residues" evidence="3">
    <location>
        <begin position="536"/>
        <end position="545"/>
    </location>
</feature>
<dbReference type="RefSeq" id="XP_012177841.1">
    <property type="nucleotide sequence ID" value="XM_012322451.1"/>
</dbReference>
<dbReference type="EMBL" id="HE796890">
    <property type="protein sequence ID" value="CCL98558.1"/>
    <property type="molecule type" value="Genomic_DNA"/>
</dbReference>
<dbReference type="GeneID" id="24093469"/>
<feature type="compositionally biased region" description="Low complexity" evidence="3">
    <location>
        <begin position="158"/>
        <end position="181"/>
    </location>
</feature>
<sequence>MPYTDIYDSSLPDSSPASSPSPYDPADSSPPSSPSLTPIRTPQVSPGPIHPYAASTKATKAFRIYDQRSRPLGWSASRGDMEDDEAHDQFYATDFGSPRSKKRPYTRPKSFRESSSGGLMGYSYARTSSQAADPLAGSAKGRPPRRKRDFARVRSDESTCSSSSILSCASTSGASTSTAQSEDVPTDCEESSDLFSTDNDTPRGSFSSSDQGCERAIWDKAITEAVDSAHGVIYLANGLMQQPLTQIPPSIADLAGLVVLSPDKPTPHQGRPFMRAATLPTLSAHNWSFLSTELLEGPSSHRQLVGKSASFVGMQPAVASSHGQIKLFLNGHAFRTLPAELFQLSGLTVLTLRNNAITELPPQIATLTNLRELNVAFNKLQWLPAEMLDMHLETLSVTGNPWLVPPMNLDEDKPDDKHTSPRENSRISPTIVHFLTPLLAEYCLRLLFSPAQSQSPVAMDGGKRAETVLEAYYALPLPCAQGYPIRVMDALRACLPAAVAKPSGDTPSPSKKPKNRDTDDVHTRRYPPLPRPQPVEQERTTEADRTLPGISVCASPVHQTSDGQWVDGHTPVFVHHAEERFTWERIVAGQDVGAAGGIMGVPARWRGCSRGCLDFLDEEDKPKDEADDEDTDVDMDGDVDVGSDGELGVQVVDLSSGGLMDLDDFDE</sequence>
<feature type="compositionally biased region" description="Acidic residues" evidence="3">
    <location>
        <begin position="619"/>
        <end position="643"/>
    </location>
</feature>
<evidence type="ECO:0000256" key="1">
    <source>
        <dbReference type="ARBA" id="ARBA00022614"/>
    </source>
</evidence>
<proteinExistence type="predicted"/>
<dbReference type="InterPro" id="IPR050216">
    <property type="entry name" value="LRR_domain-containing"/>
</dbReference>
<reference evidence="4 5" key="1">
    <citation type="journal article" date="2012" name="Appl. Environ. Microbiol.">
        <title>Short-read sequencing for genomic analysis of the brown rot fungus Fibroporia radiculosa.</title>
        <authorList>
            <person name="Tang J.D."/>
            <person name="Perkins A.D."/>
            <person name="Sonstegard T.S."/>
            <person name="Schroeder S.G."/>
            <person name="Burgess S.C."/>
            <person name="Diehl S.V."/>
        </authorList>
    </citation>
    <scope>NUCLEOTIDE SEQUENCE [LARGE SCALE GENOMIC DNA]</scope>
    <source>
        <strain evidence="4 5">TFFH 294</strain>
    </source>
</reference>
<feature type="region of interest" description="Disordered" evidence="3">
    <location>
        <begin position="619"/>
        <end position="647"/>
    </location>
</feature>
<evidence type="ECO:0000256" key="2">
    <source>
        <dbReference type="ARBA" id="ARBA00022737"/>
    </source>
</evidence>
<evidence type="ECO:0000313" key="5">
    <source>
        <dbReference type="Proteomes" id="UP000006352"/>
    </source>
</evidence>
<dbReference type="InterPro" id="IPR003591">
    <property type="entry name" value="Leu-rich_rpt_typical-subtyp"/>
</dbReference>
<feature type="compositionally biased region" description="Low complexity" evidence="3">
    <location>
        <begin position="7"/>
        <end position="36"/>
    </location>
</feature>
<keyword evidence="1" id="KW-0433">Leucine-rich repeat</keyword>
<dbReference type="HOGENOM" id="CLU_023474_0_0_1"/>
<dbReference type="SUPFAM" id="SSF52058">
    <property type="entry name" value="L domain-like"/>
    <property type="match status" value="1"/>
</dbReference>
<organism evidence="4 5">
    <name type="scientific">Fibroporia radiculosa</name>
    <dbReference type="NCBI Taxonomy" id="599839"/>
    <lineage>
        <taxon>Eukaryota</taxon>
        <taxon>Fungi</taxon>
        <taxon>Dikarya</taxon>
        <taxon>Basidiomycota</taxon>
        <taxon>Agaricomycotina</taxon>
        <taxon>Agaricomycetes</taxon>
        <taxon>Polyporales</taxon>
        <taxon>Fibroporiaceae</taxon>
        <taxon>Fibroporia</taxon>
    </lineage>
</organism>
<dbReference type="GO" id="GO:0005737">
    <property type="term" value="C:cytoplasm"/>
    <property type="evidence" value="ECO:0007669"/>
    <property type="project" value="TreeGrafter"/>
</dbReference>
<feature type="region of interest" description="Disordered" evidence="3">
    <location>
        <begin position="1"/>
        <end position="211"/>
    </location>
</feature>
<dbReference type="InterPro" id="IPR032675">
    <property type="entry name" value="LRR_dom_sf"/>
</dbReference>
<accession>J4G0E7</accession>
<dbReference type="InterPro" id="IPR025875">
    <property type="entry name" value="Leu-rich_rpt_4"/>
</dbReference>
<dbReference type="STRING" id="599839.J4G0E7"/>
<dbReference type="PANTHER" id="PTHR48051:SF1">
    <property type="entry name" value="RAS SUPPRESSOR PROTEIN 1"/>
    <property type="match status" value="1"/>
</dbReference>
<dbReference type="Proteomes" id="UP000006352">
    <property type="component" value="Unassembled WGS sequence"/>
</dbReference>
<evidence type="ECO:0000313" key="4">
    <source>
        <dbReference type="EMBL" id="CCL98558.1"/>
    </source>
</evidence>
<dbReference type="InParanoid" id="J4G0E7"/>
<keyword evidence="5" id="KW-1185">Reference proteome</keyword>
<gene>
    <name evidence="4" type="ORF">FIBRA_00558</name>
</gene>